<dbReference type="AlphaFoldDB" id="A0A9P9IMW8"/>
<evidence type="ECO:0000256" key="5">
    <source>
        <dbReference type="ARBA" id="ARBA00023306"/>
    </source>
</evidence>
<keyword evidence="5" id="KW-0131">Cell cycle</keyword>
<dbReference type="InterPro" id="IPR024790">
    <property type="entry name" value="APC4_long_dom"/>
</dbReference>
<dbReference type="GO" id="GO:0070979">
    <property type="term" value="P:protein K11-linked ubiquitination"/>
    <property type="evidence" value="ECO:0007669"/>
    <property type="project" value="TreeGrafter"/>
</dbReference>
<dbReference type="GO" id="GO:0031145">
    <property type="term" value="P:anaphase-promoting complex-dependent catabolic process"/>
    <property type="evidence" value="ECO:0007669"/>
    <property type="project" value="InterPro"/>
</dbReference>
<dbReference type="Pfam" id="PF12894">
    <property type="entry name" value="ANAPC4_WD40"/>
    <property type="match status" value="1"/>
</dbReference>
<feature type="domain" description="Anaphase-promoting complex subunit 4-like WD40" evidence="7">
    <location>
        <begin position="26"/>
        <end position="120"/>
    </location>
</feature>
<dbReference type="InterPro" id="IPR024977">
    <property type="entry name" value="Apc4-like_WD40_dom"/>
</dbReference>
<keyword evidence="2" id="KW-0132">Cell division</keyword>
<dbReference type="Proteomes" id="UP000700596">
    <property type="component" value="Unassembled WGS sequence"/>
</dbReference>
<dbReference type="GO" id="GO:0034399">
    <property type="term" value="C:nuclear periphery"/>
    <property type="evidence" value="ECO:0007669"/>
    <property type="project" value="TreeGrafter"/>
</dbReference>
<protein>
    <recommendedName>
        <fullName evidence="1">Anaphase-promoting complex subunit 4</fullName>
    </recommendedName>
</protein>
<evidence type="ECO:0000313" key="10">
    <source>
        <dbReference type="Proteomes" id="UP000700596"/>
    </source>
</evidence>
<feature type="region of interest" description="Disordered" evidence="6">
    <location>
        <begin position="768"/>
        <end position="795"/>
    </location>
</feature>
<evidence type="ECO:0000259" key="7">
    <source>
        <dbReference type="Pfam" id="PF12894"/>
    </source>
</evidence>
<comment type="caution">
    <text evidence="9">The sequence shown here is derived from an EMBL/GenBank/DDBJ whole genome shotgun (WGS) entry which is preliminary data.</text>
</comment>
<feature type="compositionally biased region" description="Basic and acidic residues" evidence="6">
    <location>
        <begin position="878"/>
        <end position="890"/>
    </location>
</feature>
<evidence type="ECO:0000256" key="3">
    <source>
        <dbReference type="ARBA" id="ARBA00022776"/>
    </source>
</evidence>
<feature type="domain" description="Anaphase-promoting complex subunit 4 long" evidence="8">
    <location>
        <begin position="317"/>
        <end position="514"/>
    </location>
</feature>
<reference evidence="9" key="1">
    <citation type="journal article" date="2021" name="Nat. Commun.">
        <title>Genetic determinants of endophytism in the Arabidopsis root mycobiome.</title>
        <authorList>
            <person name="Mesny F."/>
            <person name="Miyauchi S."/>
            <person name="Thiergart T."/>
            <person name="Pickel B."/>
            <person name="Atanasova L."/>
            <person name="Karlsson M."/>
            <person name="Huettel B."/>
            <person name="Barry K.W."/>
            <person name="Haridas S."/>
            <person name="Chen C."/>
            <person name="Bauer D."/>
            <person name="Andreopoulos W."/>
            <person name="Pangilinan J."/>
            <person name="LaButti K."/>
            <person name="Riley R."/>
            <person name="Lipzen A."/>
            <person name="Clum A."/>
            <person name="Drula E."/>
            <person name="Henrissat B."/>
            <person name="Kohler A."/>
            <person name="Grigoriev I.V."/>
            <person name="Martin F.M."/>
            <person name="Hacquard S."/>
        </authorList>
    </citation>
    <scope>NUCLEOTIDE SEQUENCE</scope>
    <source>
        <strain evidence="9">MPI-CAGE-CH-0243</strain>
    </source>
</reference>
<gene>
    <name evidence="9" type="ORF">B0J11DRAFT_524846</name>
</gene>
<feature type="compositionally biased region" description="Low complexity" evidence="6">
    <location>
        <begin position="773"/>
        <end position="794"/>
    </location>
</feature>
<sequence length="905" mass="100666">MEPSSGKILLQQAEKILLHPVHPHLLAYCPTMDLIALVTDEENLDVYRINGQRAFGLKRKNSDATIDFICWEFNGQAIAVAWNDGLTDILSAETGKVIHKDLPAPSKGPTKPRIGCIGWGLNFIDVEAVKRRTGLRKKKQGDAKSETGASTISFTETTEHWDAFKDDTTLEDFLQRQPDLQTLDVAPDLPDQIAMMDMETLLPKLPAIPAPPINPFMRMFQQADSGSFSTQAQVDSLLHSHHMKDHNSVDMLIRCTDQGTVHPSIYDSLETVSITLPEAWGVRSKPLLHTNHPYSCSHGLLSEITNVKTSSTRLAFIPLTLGFIPSAGIYLHLIASKTSQLQNLLIYIRQCLQRIHTFHKQSLDLPNKFKMAISETLEERGMGNLVQHMYHLACTGHCPDVIREWLIDQLTEAGHKRWDNAVTSSLTTILQLIHENLLPALDRCTLIISRLRGLATYHDQGWIFSGPPTTFTSLLTLLKNMRLLAHTTLLYSNEQKRQFHAFSKWLRYEIDFEATEPESQSRAEMEGRDAGVDMSLVLDYIESGLEDSPMSSLLRKNEDLGSMLSKAAPPSYEDTIKAIESFQQGGTYKEEALSIDHILEHFSNGCTSLFQQITQWQESSISMDCGIVLEEGGEEAETTPLALDMRMVFESAQNDNISTYIATTTTTNPNANLSTSAPSSQTIYIHRITHTPTITTLPKSLHTYAITSLSFEPQNSTILEAKFADDKNMLVLLQTRPDKDTDTDDTANQKPKNVLLIIPYTTPTLAQKSLFGSTTPTPSSKPTSTSTSTSTSSVPPIPYHPLDASITASLLLPTGTPTPLSYRHDHVFSAEEVKKFTRHVFDARFTPLKMVVNGRKGRRVVLVLGSDRKHYRVLDLDFREEKGKGAKEGGGEGEEGEGDEEMGGG</sequence>
<evidence type="ECO:0000256" key="1">
    <source>
        <dbReference type="ARBA" id="ARBA00016067"/>
    </source>
</evidence>
<dbReference type="PANTHER" id="PTHR13260">
    <property type="entry name" value="ANAPHASE PROMOTING COMPLEX SUBUNIT 4 APC4"/>
    <property type="match status" value="1"/>
</dbReference>
<dbReference type="GO" id="GO:0051301">
    <property type="term" value="P:cell division"/>
    <property type="evidence" value="ECO:0007669"/>
    <property type="project" value="UniProtKB-KW"/>
</dbReference>
<keyword evidence="10" id="KW-1185">Reference proteome</keyword>
<dbReference type="PANTHER" id="PTHR13260:SF0">
    <property type="entry name" value="ANAPHASE-PROMOTING COMPLEX SUBUNIT 4"/>
    <property type="match status" value="1"/>
</dbReference>
<organism evidence="9 10">
    <name type="scientific">Dendryphion nanum</name>
    <dbReference type="NCBI Taxonomy" id="256645"/>
    <lineage>
        <taxon>Eukaryota</taxon>
        <taxon>Fungi</taxon>
        <taxon>Dikarya</taxon>
        <taxon>Ascomycota</taxon>
        <taxon>Pezizomycotina</taxon>
        <taxon>Dothideomycetes</taxon>
        <taxon>Pleosporomycetidae</taxon>
        <taxon>Pleosporales</taxon>
        <taxon>Torulaceae</taxon>
        <taxon>Dendryphion</taxon>
    </lineage>
</organism>
<name>A0A9P9IMW8_9PLEO</name>
<evidence type="ECO:0000256" key="4">
    <source>
        <dbReference type="ARBA" id="ARBA00022786"/>
    </source>
</evidence>
<dbReference type="GO" id="GO:0005680">
    <property type="term" value="C:anaphase-promoting complex"/>
    <property type="evidence" value="ECO:0007669"/>
    <property type="project" value="InterPro"/>
</dbReference>
<evidence type="ECO:0000259" key="8">
    <source>
        <dbReference type="Pfam" id="PF12896"/>
    </source>
</evidence>
<keyword evidence="4" id="KW-0833">Ubl conjugation pathway</keyword>
<dbReference type="Pfam" id="PF12896">
    <property type="entry name" value="ANAPC4"/>
    <property type="match status" value="1"/>
</dbReference>
<evidence type="ECO:0000313" key="9">
    <source>
        <dbReference type="EMBL" id="KAH7128403.1"/>
    </source>
</evidence>
<accession>A0A9P9IMW8</accession>
<feature type="region of interest" description="Disordered" evidence="6">
    <location>
        <begin position="878"/>
        <end position="905"/>
    </location>
</feature>
<dbReference type="EMBL" id="JAGMWT010000005">
    <property type="protein sequence ID" value="KAH7128403.1"/>
    <property type="molecule type" value="Genomic_DNA"/>
</dbReference>
<dbReference type="OrthoDB" id="2110451at2759"/>
<feature type="compositionally biased region" description="Acidic residues" evidence="6">
    <location>
        <begin position="891"/>
        <end position="905"/>
    </location>
</feature>
<evidence type="ECO:0000256" key="6">
    <source>
        <dbReference type="SAM" id="MobiDB-lite"/>
    </source>
</evidence>
<proteinExistence type="predicted"/>
<dbReference type="InterPro" id="IPR024789">
    <property type="entry name" value="APC4"/>
</dbReference>
<keyword evidence="3" id="KW-0498">Mitosis</keyword>
<evidence type="ECO:0000256" key="2">
    <source>
        <dbReference type="ARBA" id="ARBA00022618"/>
    </source>
</evidence>